<name>A0ABT4REN3_9ACTN</name>
<keyword evidence="2" id="KW-1003">Cell membrane</keyword>
<dbReference type="EMBL" id="JAPCID010000006">
    <property type="protein sequence ID" value="MDA0136821.1"/>
    <property type="molecule type" value="Genomic_DNA"/>
</dbReference>
<evidence type="ECO:0000256" key="6">
    <source>
        <dbReference type="SAM" id="Phobius"/>
    </source>
</evidence>
<keyword evidence="3 6" id="KW-0812">Transmembrane</keyword>
<proteinExistence type="predicted"/>
<protein>
    <submittedName>
        <fullName evidence="7">Flippase-like domain-containing protein</fullName>
    </submittedName>
</protein>
<evidence type="ECO:0000256" key="4">
    <source>
        <dbReference type="ARBA" id="ARBA00022989"/>
    </source>
</evidence>
<gene>
    <name evidence="7" type="ORF">OJ962_04870</name>
</gene>
<dbReference type="Proteomes" id="UP001147700">
    <property type="component" value="Unassembled WGS sequence"/>
</dbReference>
<sequence length="355" mass="37489">MTAPPPTEPLGDRVEQAIEAHTAVETEAAPPRRLGRTIFWLALTGISIYLVFPSIVEVFGSWRQITRFSLLSLAAMLGLQVASLACMWALQFVALRGPRWRAVITSQLAGNALAKVAPGGGAVGGALQYKLLVRAGASPAATVTALAAVNVLVFAMVLAMPVLAIPALIRGGVNESLAHTAFAGLGVFVAATALGALLLSTNGPLRWTGRQLQRVRNRLRRRSEPLHKLPDRLLRERDRLLATLGPRWKRALLATVGRWTFDYLTLLAALAAIGSHPRPGLVLLAFCGAQVLAQIPITPGGLGFVEAGLSAMLALAGVSAGDALLATFAYRLFSYWLPLPIGLAAFALAPGGKEP</sequence>
<feature type="transmembrane region" description="Helical" evidence="6">
    <location>
        <begin position="68"/>
        <end position="90"/>
    </location>
</feature>
<dbReference type="PANTHER" id="PTHR39087">
    <property type="entry name" value="UPF0104 MEMBRANE PROTEIN MJ1595"/>
    <property type="match status" value="1"/>
</dbReference>
<evidence type="ECO:0000256" key="5">
    <source>
        <dbReference type="ARBA" id="ARBA00023136"/>
    </source>
</evidence>
<dbReference type="RefSeq" id="WP_202953689.1">
    <property type="nucleotide sequence ID" value="NZ_JAPCID010000006.1"/>
</dbReference>
<comment type="subcellular location">
    <subcellularLocation>
        <location evidence="1">Cell membrane</location>
        <topology evidence="1">Multi-pass membrane protein</topology>
    </subcellularLocation>
</comment>
<keyword evidence="4 6" id="KW-1133">Transmembrane helix</keyword>
<dbReference type="InterPro" id="IPR022791">
    <property type="entry name" value="L-PG_synthase/AglD"/>
</dbReference>
<feature type="transmembrane region" description="Helical" evidence="6">
    <location>
        <begin position="251"/>
        <end position="273"/>
    </location>
</feature>
<dbReference type="Pfam" id="PF03706">
    <property type="entry name" value="LPG_synthase_TM"/>
    <property type="match status" value="1"/>
</dbReference>
<accession>A0ABT4REN3</accession>
<comment type="caution">
    <text evidence="7">The sequence shown here is derived from an EMBL/GenBank/DDBJ whole genome shotgun (WGS) entry which is preliminary data.</text>
</comment>
<keyword evidence="8" id="KW-1185">Reference proteome</keyword>
<feature type="transmembrane region" description="Helical" evidence="6">
    <location>
        <begin position="38"/>
        <end position="56"/>
    </location>
</feature>
<feature type="transmembrane region" description="Helical" evidence="6">
    <location>
        <begin position="140"/>
        <end position="165"/>
    </location>
</feature>
<evidence type="ECO:0000256" key="3">
    <source>
        <dbReference type="ARBA" id="ARBA00022692"/>
    </source>
</evidence>
<feature type="transmembrane region" description="Helical" evidence="6">
    <location>
        <begin position="177"/>
        <end position="199"/>
    </location>
</feature>
<evidence type="ECO:0000256" key="2">
    <source>
        <dbReference type="ARBA" id="ARBA00022475"/>
    </source>
</evidence>
<feature type="transmembrane region" description="Helical" evidence="6">
    <location>
        <begin position="303"/>
        <end position="325"/>
    </location>
</feature>
<feature type="transmembrane region" description="Helical" evidence="6">
    <location>
        <begin position="332"/>
        <end position="349"/>
    </location>
</feature>
<reference evidence="7" key="1">
    <citation type="submission" date="2022-10" db="EMBL/GenBank/DDBJ databases">
        <title>The WGS of Solirubrobacter sp. CPCC 204708.</title>
        <authorList>
            <person name="Jiang Z."/>
        </authorList>
    </citation>
    <scope>NUCLEOTIDE SEQUENCE</scope>
    <source>
        <strain evidence="7">CPCC 204708</strain>
    </source>
</reference>
<evidence type="ECO:0000256" key="1">
    <source>
        <dbReference type="ARBA" id="ARBA00004651"/>
    </source>
</evidence>
<keyword evidence="5 6" id="KW-0472">Membrane</keyword>
<organism evidence="7 8">
    <name type="scientific">Solirubrobacter deserti</name>
    <dbReference type="NCBI Taxonomy" id="2282478"/>
    <lineage>
        <taxon>Bacteria</taxon>
        <taxon>Bacillati</taxon>
        <taxon>Actinomycetota</taxon>
        <taxon>Thermoleophilia</taxon>
        <taxon>Solirubrobacterales</taxon>
        <taxon>Solirubrobacteraceae</taxon>
        <taxon>Solirubrobacter</taxon>
    </lineage>
</organism>
<dbReference type="PANTHER" id="PTHR39087:SF2">
    <property type="entry name" value="UPF0104 MEMBRANE PROTEIN MJ1595"/>
    <property type="match status" value="1"/>
</dbReference>
<evidence type="ECO:0000313" key="7">
    <source>
        <dbReference type="EMBL" id="MDA0136821.1"/>
    </source>
</evidence>
<evidence type="ECO:0000313" key="8">
    <source>
        <dbReference type="Proteomes" id="UP001147700"/>
    </source>
</evidence>
<dbReference type="NCBIfam" id="TIGR00374">
    <property type="entry name" value="flippase-like domain"/>
    <property type="match status" value="1"/>
</dbReference>